<evidence type="ECO:0000256" key="3">
    <source>
        <dbReference type="SAM" id="SignalP"/>
    </source>
</evidence>
<evidence type="ECO:0000256" key="2">
    <source>
        <dbReference type="ARBA" id="ARBA00008520"/>
    </source>
</evidence>
<dbReference type="SUPFAM" id="SSF53850">
    <property type="entry name" value="Periplasmic binding protein-like II"/>
    <property type="match status" value="1"/>
</dbReference>
<dbReference type="PANTHER" id="PTHR43649:SF14">
    <property type="entry name" value="BLR3389 PROTEIN"/>
    <property type="match status" value="1"/>
</dbReference>
<dbReference type="InterPro" id="IPR050490">
    <property type="entry name" value="Bact_solute-bd_prot1"/>
</dbReference>
<keyword evidence="5" id="KW-1185">Reference proteome</keyword>
<comment type="subcellular location">
    <subcellularLocation>
        <location evidence="1">Periplasm</location>
    </subcellularLocation>
</comment>
<dbReference type="PANTHER" id="PTHR43649">
    <property type="entry name" value="ARABINOSE-BINDING PROTEIN-RELATED"/>
    <property type="match status" value="1"/>
</dbReference>
<organism evidence="4 5">
    <name type="scientific">Desulfofustis limnaeus</name>
    <dbReference type="NCBI Taxonomy" id="2740163"/>
    <lineage>
        <taxon>Bacteria</taxon>
        <taxon>Pseudomonadati</taxon>
        <taxon>Thermodesulfobacteriota</taxon>
        <taxon>Desulfobulbia</taxon>
        <taxon>Desulfobulbales</taxon>
        <taxon>Desulfocapsaceae</taxon>
        <taxon>Desulfofustis</taxon>
    </lineage>
</organism>
<feature type="signal peptide" evidence="3">
    <location>
        <begin position="1"/>
        <end position="25"/>
    </location>
</feature>
<dbReference type="Pfam" id="PF01547">
    <property type="entry name" value="SBP_bac_1"/>
    <property type="match status" value="1"/>
</dbReference>
<dbReference type="InterPro" id="IPR006059">
    <property type="entry name" value="SBP"/>
</dbReference>
<dbReference type="Proteomes" id="UP000830055">
    <property type="component" value="Chromosome"/>
</dbReference>
<evidence type="ECO:0000313" key="5">
    <source>
        <dbReference type="Proteomes" id="UP000830055"/>
    </source>
</evidence>
<name>A0ABN6M849_9BACT</name>
<evidence type="ECO:0000256" key="1">
    <source>
        <dbReference type="ARBA" id="ARBA00004418"/>
    </source>
</evidence>
<comment type="similarity">
    <text evidence="2">Belongs to the bacterial solute-binding protein 1 family.</text>
</comment>
<keyword evidence="3" id="KW-0732">Signal</keyword>
<dbReference type="Gene3D" id="3.40.190.10">
    <property type="entry name" value="Periplasmic binding protein-like II"/>
    <property type="match status" value="2"/>
</dbReference>
<proteinExistence type="inferred from homology"/>
<gene>
    <name evidence="4" type="ORF">DPPLL_24600</name>
</gene>
<dbReference type="EMBL" id="AP025516">
    <property type="protein sequence ID" value="BDD88095.1"/>
    <property type="molecule type" value="Genomic_DNA"/>
</dbReference>
<dbReference type="RefSeq" id="WP_284151485.1">
    <property type="nucleotide sequence ID" value="NZ_AP025516.1"/>
</dbReference>
<evidence type="ECO:0000313" key="4">
    <source>
        <dbReference type="EMBL" id="BDD88095.1"/>
    </source>
</evidence>
<reference evidence="4 5" key="1">
    <citation type="submission" date="2022-01" db="EMBL/GenBank/DDBJ databases">
        <title>Desulfofustis limnae sp. nov., a novel mesophilic sulfate-reducing bacterium isolated from marsh soil.</title>
        <authorList>
            <person name="Watanabe M."/>
            <person name="Takahashi A."/>
            <person name="Kojima H."/>
            <person name="Fukui M."/>
        </authorList>
    </citation>
    <scope>NUCLEOTIDE SEQUENCE [LARGE SCALE GENOMIC DNA]</scope>
    <source>
        <strain evidence="4 5">PPLL</strain>
    </source>
</reference>
<accession>A0ABN6M849</accession>
<sequence>MTGRKWYWVPLFCFMFLSSGNRCPAQELLTLWTINPGTSFGNLTDRAVQAFSSENPDVSLTSIHFDNNYYKIRLRTAFEHRQAPDLFHHWGAESIRSYVQQGHVASLDELVEHLGNSLLPVAFAPVTFDGKVYGVPYSGLTGVYFWYRRDVFAAHGLQPPKTWQEFIQVGETLKRNGIIPVALANRNKWPGSFFYMYLVDRIGGPLLFHEAVNRLNNRTFNHPAFVKAGELLVDLVERDFFPDGFNRSRDESGNWHSLFVSGQAGMYLMGSWFLSVLNEVPPEIRASIDFFVFPMVEGGAGSSQSVIGSPGQDYLSVSADSRQLPAAMAFLRDYICTPQYFRQLAKQGFVPPVTNAVDYLDDPLARKVADTFLQAEHVQLYWDQVLPSTMAEAHKLLVHQLLELQITPEQAAGSHEDLLRNTVVPRGGG</sequence>
<feature type="chain" id="PRO_5047081203" evidence="3">
    <location>
        <begin position="26"/>
        <end position="429"/>
    </location>
</feature>
<protein>
    <submittedName>
        <fullName evidence="4">Sugar ABC transporter substrate-binding protein</fullName>
    </submittedName>
</protein>